<accession>A0ABX0DFL1</accession>
<gene>
    <name evidence="1" type="ORF">G6N77_13915</name>
</gene>
<keyword evidence="2" id="KW-1185">Reference proteome</keyword>
<sequence length="292" mass="32387">MAAIHPELTWHFGAGSMSEHRLTVSAAGVAEVRPIAERWLRAAPQADATWEFRSSQEAVQGPLVDVLEIAGRKVDLSKMLFHVDPDEQNLRVHVGVHHPMFPDLPETVRWQVTFLVLDWLLGEDDVERWMGRVETLETVPVAPTDGAGLVRSVATMAGHHQPDEWTMAQWQNADGTPGLALFRQALRWIDYPTLDVHNTVLATFSAQDNGLPADSSVLEDLRSLEGELESLLGSRGLLVGHETQSGQRTFHVYTDGEDQNVAASLASWARSRRLGINSAHDPAWRLVRHLTG</sequence>
<dbReference type="Proteomes" id="UP000479226">
    <property type="component" value="Unassembled WGS sequence"/>
</dbReference>
<evidence type="ECO:0000313" key="2">
    <source>
        <dbReference type="Proteomes" id="UP000479226"/>
    </source>
</evidence>
<protein>
    <submittedName>
        <fullName evidence="1">DUF695 domain-containing protein</fullName>
    </submittedName>
</protein>
<comment type="caution">
    <text evidence="1">The sequence shown here is derived from an EMBL/GenBank/DDBJ whole genome shotgun (WGS) entry which is preliminary data.</text>
</comment>
<proteinExistence type="predicted"/>
<dbReference type="RefSeq" id="WP_165182775.1">
    <property type="nucleotide sequence ID" value="NZ_JAAKZI010000026.1"/>
</dbReference>
<dbReference type="EMBL" id="JAAKZI010000026">
    <property type="protein sequence ID" value="NGN84546.1"/>
    <property type="molecule type" value="Genomic_DNA"/>
</dbReference>
<organism evidence="1 2">
    <name type="scientific">Arthrobacter silviterrae</name>
    <dbReference type="NCBI Taxonomy" id="2026658"/>
    <lineage>
        <taxon>Bacteria</taxon>
        <taxon>Bacillati</taxon>
        <taxon>Actinomycetota</taxon>
        <taxon>Actinomycetes</taxon>
        <taxon>Micrococcales</taxon>
        <taxon>Micrococcaceae</taxon>
        <taxon>Arthrobacter</taxon>
    </lineage>
</organism>
<evidence type="ECO:0000313" key="1">
    <source>
        <dbReference type="EMBL" id="NGN84546.1"/>
    </source>
</evidence>
<reference evidence="1 2" key="1">
    <citation type="submission" date="2020-02" db="EMBL/GenBank/DDBJ databases">
        <title>Genome sequence of the type strain DSM 27180 of Arthrobacter silviterrae.</title>
        <authorList>
            <person name="Gao J."/>
            <person name="Sun J."/>
        </authorList>
    </citation>
    <scope>NUCLEOTIDE SEQUENCE [LARGE SCALE GENOMIC DNA]</scope>
    <source>
        <strain evidence="1 2">DSM 27180</strain>
    </source>
</reference>
<name>A0ABX0DFL1_9MICC</name>